<dbReference type="Gene3D" id="3.40.50.720">
    <property type="entry name" value="NAD(P)-binding Rossmann-like Domain"/>
    <property type="match status" value="1"/>
</dbReference>
<dbReference type="Proteomes" id="UP001596435">
    <property type="component" value="Unassembled WGS sequence"/>
</dbReference>
<dbReference type="InterPro" id="IPR001509">
    <property type="entry name" value="Epimerase_deHydtase"/>
</dbReference>
<evidence type="ECO:0000313" key="3">
    <source>
        <dbReference type="Proteomes" id="UP001596435"/>
    </source>
</evidence>
<dbReference type="RefSeq" id="WP_345708546.1">
    <property type="nucleotide sequence ID" value="NZ_BAABKV010000001.1"/>
</dbReference>
<name>A0ABW2FVF5_9ACTN</name>
<evidence type="ECO:0000313" key="2">
    <source>
        <dbReference type="EMBL" id="MFC7181236.1"/>
    </source>
</evidence>
<reference evidence="3" key="1">
    <citation type="journal article" date="2019" name="Int. J. Syst. Evol. Microbiol.">
        <title>The Global Catalogue of Microorganisms (GCM) 10K type strain sequencing project: providing services to taxonomists for standard genome sequencing and annotation.</title>
        <authorList>
            <consortium name="The Broad Institute Genomics Platform"/>
            <consortium name="The Broad Institute Genome Sequencing Center for Infectious Disease"/>
            <person name="Wu L."/>
            <person name="Ma J."/>
        </authorList>
    </citation>
    <scope>NUCLEOTIDE SEQUENCE [LARGE SCALE GENOMIC DNA]</scope>
    <source>
        <strain evidence="3">CGMCC 1.12859</strain>
    </source>
</reference>
<sequence>MSKHVIVGAGPVGRETARLLAERGEEVVVVTRSGTASTAAGVRAVALDATDGPALARAADGAAALYNCANPAYQRWATDWPPLAEAMLTAAERSGAVLATVGNLYGYGAVAAPMTEATPLNPNSVKGRVRAQMWQDALARHEAGRIRATEVRGSDYVGPGAESHLGDRLVPRLLAGRGVQVLRSADAAHTWTYTGDVARLLVAVGADERAWGRAWHVPSNEPRTQREAVGDLAKAAGVAPVKVGEIPAVMLRLLGLVNPVVREVHEMAYQFERPFVLDSTAARRTFGLEPTPWDEVLAEVVAWYRSR</sequence>
<dbReference type="EMBL" id="JBHTAJ010000029">
    <property type="protein sequence ID" value="MFC7181236.1"/>
    <property type="molecule type" value="Genomic_DNA"/>
</dbReference>
<dbReference type="InterPro" id="IPR036291">
    <property type="entry name" value="NAD(P)-bd_dom_sf"/>
</dbReference>
<accession>A0ABW2FVF5</accession>
<protein>
    <submittedName>
        <fullName evidence="2">NAD-dependent epimerase/dehydratase family protein</fullName>
    </submittedName>
</protein>
<dbReference type="SUPFAM" id="SSF51735">
    <property type="entry name" value="NAD(P)-binding Rossmann-fold domains"/>
    <property type="match status" value="1"/>
</dbReference>
<dbReference type="Pfam" id="PF01370">
    <property type="entry name" value="Epimerase"/>
    <property type="match status" value="1"/>
</dbReference>
<comment type="caution">
    <text evidence="2">The sequence shown here is derived from an EMBL/GenBank/DDBJ whole genome shotgun (WGS) entry which is preliminary data.</text>
</comment>
<gene>
    <name evidence="2" type="ORF">ACFQMG_16890</name>
</gene>
<keyword evidence="3" id="KW-1185">Reference proteome</keyword>
<feature type="domain" description="NAD-dependent epimerase/dehydratase" evidence="1">
    <location>
        <begin position="6"/>
        <end position="207"/>
    </location>
</feature>
<proteinExistence type="predicted"/>
<evidence type="ECO:0000259" key="1">
    <source>
        <dbReference type="Pfam" id="PF01370"/>
    </source>
</evidence>
<organism evidence="2 3">
    <name type="scientific">Kitasatospora paranensis</name>
    <dbReference type="NCBI Taxonomy" id="258053"/>
    <lineage>
        <taxon>Bacteria</taxon>
        <taxon>Bacillati</taxon>
        <taxon>Actinomycetota</taxon>
        <taxon>Actinomycetes</taxon>
        <taxon>Kitasatosporales</taxon>
        <taxon>Streptomycetaceae</taxon>
        <taxon>Kitasatospora</taxon>
    </lineage>
</organism>